<feature type="region of interest" description="Disordered" evidence="1">
    <location>
        <begin position="45"/>
        <end position="90"/>
    </location>
</feature>
<proteinExistence type="predicted"/>
<gene>
    <name evidence="2" type="ORF">F511_37019</name>
</gene>
<dbReference type="EMBL" id="KV007812">
    <property type="protein sequence ID" value="KZV30822.1"/>
    <property type="molecule type" value="Genomic_DNA"/>
</dbReference>
<evidence type="ECO:0000313" key="3">
    <source>
        <dbReference type="Proteomes" id="UP000250235"/>
    </source>
</evidence>
<evidence type="ECO:0000313" key="2">
    <source>
        <dbReference type="EMBL" id="KZV30822.1"/>
    </source>
</evidence>
<name>A0A2Z7B978_9LAMI</name>
<feature type="compositionally biased region" description="Basic and acidic residues" evidence="1">
    <location>
        <begin position="64"/>
        <end position="90"/>
    </location>
</feature>
<organism evidence="2 3">
    <name type="scientific">Dorcoceras hygrometricum</name>
    <dbReference type="NCBI Taxonomy" id="472368"/>
    <lineage>
        <taxon>Eukaryota</taxon>
        <taxon>Viridiplantae</taxon>
        <taxon>Streptophyta</taxon>
        <taxon>Embryophyta</taxon>
        <taxon>Tracheophyta</taxon>
        <taxon>Spermatophyta</taxon>
        <taxon>Magnoliopsida</taxon>
        <taxon>eudicotyledons</taxon>
        <taxon>Gunneridae</taxon>
        <taxon>Pentapetalae</taxon>
        <taxon>asterids</taxon>
        <taxon>lamiids</taxon>
        <taxon>Lamiales</taxon>
        <taxon>Gesneriaceae</taxon>
        <taxon>Didymocarpoideae</taxon>
        <taxon>Trichosporeae</taxon>
        <taxon>Loxocarpinae</taxon>
        <taxon>Dorcoceras</taxon>
    </lineage>
</organism>
<protein>
    <submittedName>
        <fullName evidence="2">Uncharacterized protein</fullName>
    </submittedName>
</protein>
<dbReference type="Proteomes" id="UP000250235">
    <property type="component" value="Unassembled WGS sequence"/>
</dbReference>
<feature type="compositionally biased region" description="Low complexity" evidence="1">
    <location>
        <begin position="13"/>
        <end position="28"/>
    </location>
</feature>
<feature type="region of interest" description="Disordered" evidence="1">
    <location>
        <begin position="1"/>
        <end position="29"/>
    </location>
</feature>
<sequence length="176" mass="19975">MPPRRTKARGTEENSNTESTTQGSENSTLTHAQIAELVATTVAQILAGQPAPQPPPNLDQQVGEIRRMREELETRQAEEMRRMREELESQRVEEMRRMYEELENLRTERNSAPPPPPAREVPFSTEVLDADLPQHFKYHNVGEYDGMGDPEEHLSRFENAALLHLCCCGSLLLGLL</sequence>
<reference evidence="2 3" key="1">
    <citation type="journal article" date="2015" name="Proc. Natl. Acad. Sci. U.S.A.">
        <title>The resurrection genome of Boea hygrometrica: A blueprint for survival of dehydration.</title>
        <authorList>
            <person name="Xiao L."/>
            <person name="Yang G."/>
            <person name="Zhang L."/>
            <person name="Yang X."/>
            <person name="Zhao S."/>
            <person name="Ji Z."/>
            <person name="Zhou Q."/>
            <person name="Hu M."/>
            <person name="Wang Y."/>
            <person name="Chen M."/>
            <person name="Xu Y."/>
            <person name="Jin H."/>
            <person name="Xiao X."/>
            <person name="Hu G."/>
            <person name="Bao F."/>
            <person name="Hu Y."/>
            <person name="Wan P."/>
            <person name="Li L."/>
            <person name="Deng X."/>
            <person name="Kuang T."/>
            <person name="Xiang C."/>
            <person name="Zhu J.K."/>
            <person name="Oliver M.J."/>
            <person name="He Y."/>
        </authorList>
    </citation>
    <scope>NUCLEOTIDE SEQUENCE [LARGE SCALE GENOMIC DNA]</scope>
    <source>
        <strain evidence="3">cv. XS01</strain>
    </source>
</reference>
<keyword evidence="3" id="KW-1185">Reference proteome</keyword>
<evidence type="ECO:0000256" key="1">
    <source>
        <dbReference type="SAM" id="MobiDB-lite"/>
    </source>
</evidence>
<accession>A0A2Z7B978</accession>
<dbReference type="AlphaFoldDB" id="A0A2Z7B978"/>